<comment type="subcellular location">
    <subcellularLocation>
        <location evidence="1">Secreted</location>
    </subcellularLocation>
</comment>
<dbReference type="InterPro" id="IPR052065">
    <property type="entry name" value="Compl_asym_regulator"/>
</dbReference>
<keyword evidence="4" id="KW-0677">Repeat</keyword>
<keyword evidence="2" id="KW-0964">Secreted</keyword>
<proteinExistence type="predicted"/>
<keyword evidence="3" id="KW-0732">Signal</keyword>
<dbReference type="InterPro" id="IPR000884">
    <property type="entry name" value="TSP1_rpt"/>
</dbReference>
<protein>
    <submittedName>
        <fullName evidence="6">TSP1-like protein</fullName>
    </submittedName>
</protein>
<evidence type="ECO:0000256" key="3">
    <source>
        <dbReference type="ARBA" id="ARBA00022729"/>
    </source>
</evidence>
<dbReference type="PANTHER" id="PTHR22906">
    <property type="entry name" value="PROPERDIN"/>
    <property type="match status" value="1"/>
</dbReference>
<dbReference type="Gene3D" id="2.20.100.10">
    <property type="entry name" value="Thrombospondin type-1 (TSP1) repeat"/>
    <property type="match status" value="3"/>
</dbReference>
<keyword evidence="5" id="KW-1015">Disulfide bond</keyword>
<sequence>MFHPVTGAWGEWGSWMACSISCGTGYSARYRICDSSAPLFDGNDCFGSARSYKQCNIGPCPINGAWSEWSVWGTCSQTCDTGVKQRGRTCANPSPAHGGQDCVGNSTDAAPCMIQETCKGCPAVSELQHAIAHARIRHRHLAAKIVSGQILNLQIALRLPRVVRVSSSENYSLPRYISCSVTCGTGIQTRHRACANPSPTFGGQNCKGTNHQTTSCTEPICRSR</sequence>
<reference evidence="6" key="1">
    <citation type="submission" date="2022-11" db="EMBL/GenBank/DDBJ databases">
        <title>Centuries of genome instability and evolution in soft-shell clam transmissible cancer (bioRxiv).</title>
        <authorList>
            <person name="Hart S.F.M."/>
            <person name="Yonemitsu M.A."/>
            <person name="Giersch R.M."/>
            <person name="Beal B.F."/>
            <person name="Arriagada G."/>
            <person name="Davis B.W."/>
            <person name="Ostrander E.A."/>
            <person name="Goff S.P."/>
            <person name="Metzger M.J."/>
        </authorList>
    </citation>
    <scope>NUCLEOTIDE SEQUENCE</scope>
    <source>
        <strain evidence="6">MELC-2E11</strain>
        <tissue evidence="6">Siphon/mantle</tissue>
    </source>
</reference>
<dbReference type="PANTHER" id="PTHR22906:SF43">
    <property type="entry name" value="PROPERDIN"/>
    <property type="match status" value="1"/>
</dbReference>
<accession>A0ABY7G796</accession>
<evidence type="ECO:0000256" key="1">
    <source>
        <dbReference type="ARBA" id="ARBA00004613"/>
    </source>
</evidence>
<evidence type="ECO:0000256" key="4">
    <source>
        <dbReference type="ARBA" id="ARBA00022737"/>
    </source>
</evidence>
<dbReference type="Proteomes" id="UP001164746">
    <property type="component" value="Chromosome 17"/>
</dbReference>
<evidence type="ECO:0000313" key="7">
    <source>
        <dbReference type="Proteomes" id="UP001164746"/>
    </source>
</evidence>
<dbReference type="EMBL" id="CP111028">
    <property type="protein sequence ID" value="WAR30290.1"/>
    <property type="molecule type" value="Genomic_DNA"/>
</dbReference>
<evidence type="ECO:0000256" key="5">
    <source>
        <dbReference type="ARBA" id="ARBA00023157"/>
    </source>
</evidence>
<organism evidence="6 7">
    <name type="scientific">Mya arenaria</name>
    <name type="common">Soft-shell clam</name>
    <dbReference type="NCBI Taxonomy" id="6604"/>
    <lineage>
        <taxon>Eukaryota</taxon>
        <taxon>Metazoa</taxon>
        <taxon>Spiralia</taxon>
        <taxon>Lophotrochozoa</taxon>
        <taxon>Mollusca</taxon>
        <taxon>Bivalvia</taxon>
        <taxon>Autobranchia</taxon>
        <taxon>Heteroconchia</taxon>
        <taxon>Euheterodonta</taxon>
        <taxon>Imparidentia</taxon>
        <taxon>Neoheterodontei</taxon>
        <taxon>Myida</taxon>
        <taxon>Myoidea</taxon>
        <taxon>Myidae</taxon>
        <taxon>Mya</taxon>
    </lineage>
</organism>
<name>A0ABY7G796_MYAAR</name>
<dbReference type="InterPro" id="IPR036383">
    <property type="entry name" value="TSP1_rpt_sf"/>
</dbReference>
<evidence type="ECO:0000256" key="2">
    <source>
        <dbReference type="ARBA" id="ARBA00022525"/>
    </source>
</evidence>
<evidence type="ECO:0000313" key="6">
    <source>
        <dbReference type="EMBL" id="WAR30290.1"/>
    </source>
</evidence>
<dbReference type="PROSITE" id="PS50092">
    <property type="entry name" value="TSP1"/>
    <property type="match status" value="3"/>
</dbReference>
<dbReference type="PRINTS" id="PR01705">
    <property type="entry name" value="TSP1REPEAT"/>
</dbReference>
<gene>
    <name evidence="6" type="ORF">MAR_032832</name>
</gene>
<dbReference type="SUPFAM" id="SSF82895">
    <property type="entry name" value="TSP-1 type 1 repeat"/>
    <property type="match status" value="3"/>
</dbReference>
<keyword evidence="7" id="KW-1185">Reference proteome</keyword>
<dbReference type="Pfam" id="PF00090">
    <property type="entry name" value="TSP_1"/>
    <property type="match status" value="3"/>
</dbReference>
<dbReference type="SMART" id="SM00209">
    <property type="entry name" value="TSP1"/>
    <property type="match status" value="3"/>
</dbReference>